<dbReference type="EMBL" id="BK015176">
    <property type="protein sequence ID" value="DAD94293.1"/>
    <property type="molecule type" value="Genomic_DNA"/>
</dbReference>
<dbReference type="InterPro" id="IPR027417">
    <property type="entry name" value="P-loop_NTPase"/>
</dbReference>
<name>A0A8S5NHJ8_9CAUD</name>
<evidence type="ECO:0000313" key="1">
    <source>
        <dbReference type="EMBL" id="DAD94293.1"/>
    </source>
</evidence>
<reference evidence="1" key="1">
    <citation type="journal article" date="2021" name="Proc. Natl. Acad. Sci. U.S.A.">
        <title>A Catalog of Tens of Thousands of Viruses from Human Metagenomes Reveals Hidden Associations with Chronic Diseases.</title>
        <authorList>
            <person name="Tisza M.J."/>
            <person name="Buck C.B."/>
        </authorList>
    </citation>
    <scope>NUCLEOTIDE SEQUENCE</scope>
    <source>
        <strain evidence="1">CttFh17</strain>
    </source>
</reference>
<dbReference type="Gene3D" id="3.30.420.240">
    <property type="match status" value="1"/>
</dbReference>
<sequence>MATTKKEKKKSLQEVYQEKSERVLEGVAYWASFYRKNPQRFVLEYLNVKLKLFQKILIYMMMVSTNFMYIASRGSGKTWLTSLYCVVRCILYPGTKICVASGYKSQSLEVIQKINDDFMKNYGWGSANLRSEISEISTSINNAHVDFRNGSWIKIVSSNDSARHNRATLIVVDEFRMVDLNTINTVLRKFLTAPRSPGYLNNPKYAHLQERNIEMYMSSAWYKSHWSFEKLKAYYANMLDDTKRYFCVGLPYQCAIREGLLSREQVEDEMSEADFDPTAFKMEMGAEWYGDTDGAFFKFDDISPRRKIRNSFYPLEIYKNHQIKIPELAPNEKRILSVDVALLASKKHNNDAAALIINSAIPTEKNDYISNIVYIETHEGMTTDELGILVMRLFYQFNCTDLVLDTNGQGIGVYDFIIKPQYDAEYGITYEAMTCINDDNMADRCKIRNANKVVWSIKATADFNTKAAIALRAGFQNGSINLLTSEFEAEELVKKIRGYSKMASKEQAMLKLPYIQTSFMVNELINLDHEIKGTNIKIIEKPGMRKDRFSALEYNFKICTDLAVKLKPKNTDFDITKMVGVSKRPKKWGFYN</sequence>
<accession>A0A8S5NHJ8</accession>
<protein>
    <submittedName>
        <fullName evidence="1">Large terminase</fullName>
    </submittedName>
</protein>
<dbReference type="SUPFAM" id="SSF52540">
    <property type="entry name" value="P-loop containing nucleoside triphosphate hydrolases"/>
    <property type="match status" value="1"/>
</dbReference>
<dbReference type="Gene3D" id="3.40.50.300">
    <property type="entry name" value="P-loop containing nucleotide triphosphate hydrolases"/>
    <property type="match status" value="1"/>
</dbReference>
<proteinExistence type="predicted"/>
<dbReference type="Pfam" id="PF03237">
    <property type="entry name" value="Terminase_6N"/>
    <property type="match status" value="1"/>
</dbReference>
<organism evidence="1">
    <name type="scientific">Siphoviridae sp. cttFh17</name>
    <dbReference type="NCBI Taxonomy" id="2826491"/>
    <lineage>
        <taxon>Viruses</taxon>
        <taxon>Duplodnaviria</taxon>
        <taxon>Heunggongvirae</taxon>
        <taxon>Uroviricota</taxon>
        <taxon>Caudoviricetes</taxon>
    </lineage>
</organism>